<evidence type="ECO:0000313" key="2">
    <source>
        <dbReference type="EMBL" id="GBP80074.1"/>
    </source>
</evidence>
<evidence type="ECO:0000313" key="3">
    <source>
        <dbReference type="Proteomes" id="UP000299102"/>
    </source>
</evidence>
<sequence>MGKWTDGGESELMKGGGGPPELSLTGRNVTVEDVTSRVYSTLHGYGREQREAVIGKDETRASLTTEGAGKILRNRKTSRTYRSSEEPHHSTCYEELCSKFNLEDKTKTDGIYRRTRVTTTASLSRNKNGYITSYVAAIEKH</sequence>
<gene>
    <name evidence="2" type="ORF">EVAR_21997_1</name>
</gene>
<comment type="caution">
    <text evidence="2">The sequence shown here is derived from an EMBL/GenBank/DDBJ whole genome shotgun (WGS) entry which is preliminary data.</text>
</comment>
<proteinExistence type="predicted"/>
<organism evidence="2 3">
    <name type="scientific">Eumeta variegata</name>
    <name type="common">Bagworm moth</name>
    <name type="synonym">Eumeta japonica</name>
    <dbReference type="NCBI Taxonomy" id="151549"/>
    <lineage>
        <taxon>Eukaryota</taxon>
        <taxon>Metazoa</taxon>
        <taxon>Ecdysozoa</taxon>
        <taxon>Arthropoda</taxon>
        <taxon>Hexapoda</taxon>
        <taxon>Insecta</taxon>
        <taxon>Pterygota</taxon>
        <taxon>Neoptera</taxon>
        <taxon>Endopterygota</taxon>
        <taxon>Lepidoptera</taxon>
        <taxon>Glossata</taxon>
        <taxon>Ditrysia</taxon>
        <taxon>Tineoidea</taxon>
        <taxon>Psychidae</taxon>
        <taxon>Oiketicinae</taxon>
        <taxon>Eumeta</taxon>
    </lineage>
</organism>
<dbReference type="EMBL" id="BGZK01001445">
    <property type="protein sequence ID" value="GBP80074.1"/>
    <property type="molecule type" value="Genomic_DNA"/>
</dbReference>
<keyword evidence="3" id="KW-1185">Reference proteome</keyword>
<accession>A0A4C1YZ41</accession>
<dbReference type="AlphaFoldDB" id="A0A4C1YZ41"/>
<protein>
    <submittedName>
        <fullName evidence="2">Uncharacterized protein</fullName>
    </submittedName>
</protein>
<dbReference type="Proteomes" id="UP000299102">
    <property type="component" value="Unassembled WGS sequence"/>
</dbReference>
<evidence type="ECO:0000256" key="1">
    <source>
        <dbReference type="SAM" id="MobiDB-lite"/>
    </source>
</evidence>
<feature type="region of interest" description="Disordered" evidence="1">
    <location>
        <begin position="1"/>
        <end position="25"/>
    </location>
</feature>
<name>A0A4C1YZ41_EUMVA</name>
<reference evidence="2 3" key="1">
    <citation type="journal article" date="2019" name="Commun. Biol.">
        <title>The bagworm genome reveals a unique fibroin gene that provides high tensile strength.</title>
        <authorList>
            <person name="Kono N."/>
            <person name="Nakamura H."/>
            <person name="Ohtoshi R."/>
            <person name="Tomita M."/>
            <person name="Numata K."/>
            <person name="Arakawa K."/>
        </authorList>
    </citation>
    <scope>NUCLEOTIDE SEQUENCE [LARGE SCALE GENOMIC DNA]</scope>
</reference>